<dbReference type="EMBL" id="JGYQ01000018">
    <property type="protein sequence ID" value="KFI45296.1"/>
    <property type="molecule type" value="Genomic_DNA"/>
</dbReference>
<evidence type="ECO:0008006" key="4">
    <source>
        <dbReference type="Google" id="ProtNLM"/>
    </source>
</evidence>
<dbReference type="RefSeq" id="WP_152595648.1">
    <property type="nucleotide sequence ID" value="NZ_JGYQ01000018.1"/>
</dbReference>
<sequence length="152" mass="17665">MDGDQPKQQATGRNKDTRDKYGLNLREWTRLHEEGIAARLDQGDDPRRLLDWHERKLAWLQHERLIHLGVMMITIAVFLVALAFMVLVPSTIPVSTIIYLAMLGLLIGYIRYYFFLENTVQHWYRIADDLHERVEALNRSGSIPAHEALDEA</sequence>
<dbReference type="Proteomes" id="UP000029093">
    <property type="component" value="Unassembled WGS sequence"/>
</dbReference>
<dbReference type="OrthoDB" id="1938125at2"/>
<feature type="transmembrane region" description="Helical" evidence="1">
    <location>
        <begin position="94"/>
        <end position="115"/>
    </location>
</feature>
<feature type="transmembrane region" description="Helical" evidence="1">
    <location>
        <begin position="65"/>
        <end position="88"/>
    </location>
</feature>
<keyword evidence="1" id="KW-0472">Membrane</keyword>
<reference evidence="2 3" key="1">
    <citation type="submission" date="2014-03" db="EMBL/GenBank/DDBJ databases">
        <title>Genomics of Bifidobacteria.</title>
        <authorList>
            <person name="Ventura M."/>
            <person name="Milani C."/>
            <person name="Lugli G.A."/>
        </authorList>
    </citation>
    <scope>NUCLEOTIDE SEQUENCE [LARGE SCALE GENOMIC DNA]</scope>
    <source>
        <strain evidence="2 3">LMG 10736</strain>
    </source>
</reference>
<proteinExistence type="predicted"/>
<evidence type="ECO:0000313" key="2">
    <source>
        <dbReference type="EMBL" id="KFI45296.1"/>
    </source>
</evidence>
<dbReference type="AlphaFoldDB" id="A0A086ZFJ6"/>
<dbReference type="GeneID" id="303204858"/>
<evidence type="ECO:0000313" key="3">
    <source>
        <dbReference type="Proteomes" id="UP000029093"/>
    </source>
</evidence>
<organism evidence="2 3">
    <name type="scientific">Bifidobacterium boum</name>
    <dbReference type="NCBI Taxonomy" id="78343"/>
    <lineage>
        <taxon>Bacteria</taxon>
        <taxon>Bacillati</taxon>
        <taxon>Actinomycetota</taxon>
        <taxon>Actinomycetes</taxon>
        <taxon>Bifidobacteriales</taxon>
        <taxon>Bifidobacteriaceae</taxon>
        <taxon>Bifidobacterium</taxon>
    </lineage>
</organism>
<evidence type="ECO:0000256" key="1">
    <source>
        <dbReference type="SAM" id="Phobius"/>
    </source>
</evidence>
<gene>
    <name evidence="2" type="ORF">BBOU_1764</name>
</gene>
<protein>
    <recommendedName>
        <fullName evidence="4">DUF4231 domain-containing protein</fullName>
    </recommendedName>
</protein>
<comment type="caution">
    <text evidence="2">The sequence shown here is derived from an EMBL/GenBank/DDBJ whole genome shotgun (WGS) entry which is preliminary data.</text>
</comment>
<name>A0A086ZFJ6_9BIFI</name>
<keyword evidence="1" id="KW-0812">Transmembrane</keyword>
<keyword evidence="3" id="KW-1185">Reference proteome</keyword>
<keyword evidence="1" id="KW-1133">Transmembrane helix</keyword>
<accession>A0A086ZFJ6</accession>